<sequence length="499" mass="57216">SCLVGWQPSSEAVQQRCSSELLGDIIFICGACGLHDKRNLHTTLSQFMTDYPDLCKVARIPPLRNMARQSVHEWNLDTWRARSTHDIVRGVQQDLSTLKMPTCPGPIEYPPPFLDANYVVMAEYGLMNVWLLERMLCYCKLFCEPGNGPVIIFFGSVSQLHSVGSVSRIWQMDRFEKLLARITQLFVNRRQFADPGYVELVTYLQFHMVTRESQRIFRAWMTVSEQQVANPEHRPMNVMAKTAEVWEKCLTVSRVRSSACGPSTWYEVLNQAAQVLPELFSVLKYIQGVSAKDKDYLKVDPDRVRLIWHMDSTGIHTSLTKRLSIGLMPGLLHAPKEWADEQCPTTDTEGIVEGASFCRETWCYEFHVMGSHSRTLYTAAPSTWDYMNWSVTTYPLACLLAMNTYDCQGSSMQGHTLYHPPKCFLMSPIKPSMYVALRRVFRREDIEVTNCGFTEQIGQVEFYPERLVTYRTRTTSTRAPVALRWTLGQARHSLRSGLR</sequence>
<gene>
    <name evidence="1" type="ORF">XENOCAPTIV_010281</name>
</gene>
<comment type="caution">
    <text evidence="1">The sequence shown here is derived from an EMBL/GenBank/DDBJ whole genome shotgun (WGS) entry which is preliminary data.</text>
</comment>
<dbReference type="Proteomes" id="UP001434883">
    <property type="component" value="Unassembled WGS sequence"/>
</dbReference>
<proteinExistence type="predicted"/>
<name>A0ABV0RXX5_9TELE</name>
<protein>
    <submittedName>
        <fullName evidence="1">Uncharacterized protein</fullName>
    </submittedName>
</protein>
<feature type="non-terminal residue" evidence="1">
    <location>
        <position position="1"/>
    </location>
</feature>
<evidence type="ECO:0000313" key="2">
    <source>
        <dbReference type="Proteomes" id="UP001434883"/>
    </source>
</evidence>
<reference evidence="1 2" key="1">
    <citation type="submission" date="2021-06" db="EMBL/GenBank/DDBJ databases">
        <authorList>
            <person name="Palmer J.M."/>
        </authorList>
    </citation>
    <scope>NUCLEOTIDE SEQUENCE [LARGE SCALE GENOMIC DNA]</scope>
    <source>
        <strain evidence="1 2">XC_2019</strain>
        <tissue evidence="1">Muscle</tissue>
    </source>
</reference>
<dbReference type="EMBL" id="JAHRIN010061073">
    <property type="protein sequence ID" value="MEQ2213139.1"/>
    <property type="molecule type" value="Genomic_DNA"/>
</dbReference>
<keyword evidence="2" id="KW-1185">Reference proteome</keyword>
<accession>A0ABV0RXX5</accession>
<organism evidence="1 2">
    <name type="scientific">Xenoophorus captivus</name>
    <dbReference type="NCBI Taxonomy" id="1517983"/>
    <lineage>
        <taxon>Eukaryota</taxon>
        <taxon>Metazoa</taxon>
        <taxon>Chordata</taxon>
        <taxon>Craniata</taxon>
        <taxon>Vertebrata</taxon>
        <taxon>Euteleostomi</taxon>
        <taxon>Actinopterygii</taxon>
        <taxon>Neopterygii</taxon>
        <taxon>Teleostei</taxon>
        <taxon>Neoteleostei</taxon>
        <taxon>Acanthomorphata</taxon>
        <taxon>Ovalentaria</taxon>
        <taxon>Atherinomorphae</taxon>
        <taxon>Cyprinodontiformes</taxon>
        <taxon>Goodeidae</taxon>
        <taxon>Xenoophorus</taxon>
    </lineage>
</organism>
<evidence type="ECO:0000313" key="1">
    <source>
        <dbReference type="EMBL" id="MEQ2213139.1"/>
    </source>
</evidence>